<dbReference type="PANTHER" id="PTHR33096:SF1">
    <property type="entry name" value="CXC1-LIKE CYSTEINE CLUSTER ASSOCIATED WITH KDZ TRANSPOSASES DOMAIN-CONTAINING PROTEIN"/>
    <property type="match status" value="1"/>
</dbReference>
<dbReference type="EMBL" id="GL883127">
    <property type="protein sequence ID" value="EGG02902.1"/>
    <property type="molecule type" value="Genomic_DNA"/>
</dbReference>
<name>F4RX48_MELLP</name>
<dbReference type="OrthoDB" id="2507030at2759"/>
<organism evidence="2">
    <name type="scientific">Melampsora larici-populina (strain 98AG31 / pathotype 3-4-7)</name>
    <name type="common">Poplar leaf rust fungus</name>
    <dbReference type="NCBI Taxonomy" id="747676"/>
    <lineage>
        <taxon>Eukaryota</taxon>
        <taxon>Fungi</taxon>
        <taxon>Dikarya</taxon>
        <taxon>Basidiomycota</taxon>
        <taxon>Pucciniomycotina</taxon>
        <taxon>Pucciniomycetes</taxon>
        <taxon>Pucciniales</taxon>
        <taxon>Melampsoraceae</taxon>
        <taxon>Melampsora</taxon>
    </lineage>
</organism>
<protein>
    <submittedName>
        <fullName evidence="1">Uncharacterized protein</fullName>
    </submittedName>
</protein>
<accession>F4RX48</accession>
<dbReference type="KEGG" id="mlr:MELLADRAFT_90501"/>
<evidence type="ECO:0000313" key="2">
    <source>
        <dbReference type="Proteomes" id="UP000001072"/>
    </source>
</evidence>
<dbReference type="AlphaFoldDB" id="F4RX48"/>
<dbReference type="RefSeq" id="XP_007413695.1">
    <property type="nucleotide sequence ID" value="XM_007413633.1"/>
</dbReference>
<keyword evidence="2" id="KW-1185">Reference proteome</keyword>
<dbReference type="HOGENOM" id="CLU_1008595_0_0_1"/>
<evidence type="ECO:0000313" key="1">
    <source>
        <dbReference type="EMBL" id="EGG02902.1"/>
    </source>
</evidence>
<dbReference type="InParanoid" id="F4RX48"/>
<dbReference type="VEuPathDB" id="FungiDB:MELLADRAFT_90501"/>
<dbReference type="GeneID" id="18935590"/>
<sequence>MDFEEDLRESQAKLTQIRQRRRGERTEADLNNLASLPGLIIYLEEEIEEVVIDLGSERFRNLPEASDDKGKSLIRIRVAKQNLYEAKVGVIEHKRRWDERGQGTKIQDRMKTIMTNKQALLKKKWQTYHDMTIKFNETYPSPNPLELKSFDDVKGLDISDDFWNFGELQHPQERWAVDQPTQVGIRAFLAIRSCDEELRRIAKEVTSLVRKSLGPNSNVIAIGFGGADHCTIQSVLILLEPGWNGIMIYQRYCKKLPFTRIWATSTTRDLLSAGGV</sequence>
<proteinExistence type="predicted"/>
<gene>
    <name evidence="1" type="ORF">MELLADRAFT_90501</name>
</gene>
<reference evidence="2" key="1">
    <citation type="journal article" date="2011" name="Proc. Natl. Acad. Sci. U.S.A.">
        <title>Obligate biotrophy features unraveled by the genomic analysis of rust fungi.</title>
        <authorList>
            <person name="Duplessis S."/>
            <person name="Cuomo C.A."/>
            <person name="Lin Y.-C."/>
            <person name="Aerts A."/>
            <person name="Tisserant E."/>
            <person name="Veneault-Fourrey C."/>
            <person name="Joly D.L."/>
            <person name="Hacquard S."/>
            <person name="Amselem J."/>
            <person name="Cantarel B.L."/>
            <person name="Chiu R."/>
            <person name="Coutinho P.M."/>
            <person name="Feau N."/>
            <person name="Field M."/>
            <person name="Frey P."/>
            <person name="Gelhaye E."/>
            <person name="Goldberg J."/>
            <person name="Grabherr M.G."/>
            <person name="Kodira C.D."/>
            <person name="Kohler A."/>
            <person name="Kuees U."/>
            <person name="Lindquist E.A."/>
            <person name="Lucas S.M."/>
            <person name="Mago R."/>
            <person name="Mauceli E."/>
            <person name="Morin E."/>
            <person name="Murat C."/>
            <person name="Pangilinan J.L."/>
            <person name="Park R."/>
            <person name="Pearson M."/>
            <person name="Quesneville H."/>
            <person name="Rouhier N."/>
            <person name="Sakthikumar S."/>
            <person name="Salamov A.A."/>
            <person name="Schmutz J."/>
            <person name="Selles B."/>
            <person name="Shapiro H."/>
            <person name="Tanguay P."/>
            <person name="Tuskan G.A."/>
            <person name="Henrissat B."/>
            <person name="Van de Peer Y."/>
            <person name="Rouze P."/>
            <person name="Ellis J.G."/>
            <person name="Dodds P.N."/>
            <person name="Schein J.E."/>
            <person name="Zhong S."/>
            <person name="Hamelin R.C."/>
            <person name="Grigoriev I.V."/>
            <person name="Szabo L.J."/>
            <person name="Martin F."/>
        </authorList>
    </citation>
    <scope>NUCLEOTIDE SEQUENCE [LARGE SCALE GENOMIC DNA]</scope>
    <source>
        <strain evidence="2">98AG31 / pathotype 3-4-7</strain>
    </source>
</reference>
<dbReference type="PANTHER" id="PTHR33096">
    <property type="entry name" value="CXC2 DOMAIN-CONTAINING PROTEIN"/>
    <property type="match status" value="1"/>
</dbReference>
<dbReference type="Proteomes" id="UP000001072">
    <property type="component" value="Unassembled WGS sequence"/>
</dbReference>